<evidence type="ECO:0000256" key="4">
    <source>
        <dbReference type="ARBA" id="ARBA00022989"/>
    </source>
</evidence>
<keyword evidence="5 6" id="KW-0472">Membrane</keyword>
<dbReference type="RefSeq" id="WP_007148178.1">
    <property type="nucleotide sequence ID" value="NZ_AKCI01000001.1"/>
</dbReference>
<keyword evidence="4 6" id="KW-1133">Transmembrane helix</keyword>
<comment type="subcellular location">
    <subcellularLocation>
        <location evidence="1">Cell membrane</location>
        <topology evidence="1">Multi-pass membrane protein</topology>
    </subcellularLocation>
</comment>
<dbReference type="eggNOG" id="COG0658">
    <property type="taxonomic scope" value="Bacteria"/>
</dbReference>
<feature type="transmembrane region" description="Helical" evidence="6">
    <location>
        <begin position="446"/>
        <end position="465"/>
    </location>
</feature>
<feature type="domain" description="ComEC/Rec2-related protein" evidence="7">
    <location>
        <begin position="332"/>
        <end position="578"/>
    </location>
</feature>
<dbReference type="PANTHER" id="PTHR30619:SF7">
    <property type="entry name" value="BETA-LACTAMASE DOMAIN PROTEIN"/>
    <property type="match status" value="1"/>
</dbReference>
<dbReference type="OrthoDB" id="7177610at2"/>
<name>J0D3V8_9BIFI</name>
<feature type="transmembrane region" description="Helical" evidence="6">
    <location>
        <begin position="564"/>
        <end position="585"/>
    </location>
</feature>
<feature type="transmembrane region" description="Helical" evidence="6">
    <location>
        <begin position="336"/>
        <end position="359"/>
    </location>
</feature>
<keyword evidence="9" id="KW-1185">Reference proteome</keyword>
<dbReference type="EMBL" id="AGZS01000006">
    <property type="protein sequence ID" value="EJD64620.1"/>
    <property type="molecule type" value="Genomic_DNA"/>
</dbReference>
<accession>J0D3V8</accession>
<feature type="transmembrane region" description="Helical" evidence="6">
    <location>
        <begin position="496"/>
        <end position="521"/>
    </location>
</feature>
<feature type="transmembrane region" description="Helical" evidence="6">
    <location>
        <begin position="472"/>
        <end position="490"/>
    </location>
</feature>
<protein>
    <recommendedName>
        <fullName evidence="7">ComEC/Rec2-related protein domain-containing protein</fullName>
    </recommendedName>
</protein>
<gene>
    <name evidence="8" type="ORF">HMPREF9156_01115</name>
</gene>
<sequence>MKNSIYKDFRLCIVAVALWAAALICHMRPGLIPGFAISCGAGIVAGSVIVLLCAGKVPRLRPGILVSAGLYCIVCSVAGLCMAVSVCVYENTEQSDISAFGISGMHGRHGTFNAPGASGILGTLSAPGRTQLSGSKDTSSAPVSVFVRAESPMTASDRRSFDCKIDAHITHVADAGGVLSAVSLPVRLYAKGGSCIFENHGYFAVTGAISRAQYGKVPYWISAGSRAGGPGAASAEISVKLVEKPKPWFRYINRMQNAFIAQTQRLSPQGRILVPGLTLGVMGNESFLADNTSASGKVSGNGVRGSGAVPERQAGIGNASPPSIPSAYISRIKNSFLNLGIMHLMAVSGSHFALIAVFLRWILVRLHAHRKTVAGVTACGYCALYMFMYPSDSIVRALVMGMLGILALFAGILKNAFSLLNLMVIMVLLICPSYAWSFGFALSCSAVYGIFLFHPAMCGILSRYIPRAGAQAISLTICAQLLSLPVSILITPSIPVLSVAANLAVAPFVSCATVFGIIGFITCTVWPSLSFGCVWLASGFTQVMNVVSLWLSDNPWCAVPWPSGIKGVLVLAAVYSAFSMVAIAVRIARAVKAAGISNDAELHIGPRERMQRYWDDIRRSIFVSRWQQGAEAVCPPIKEQWKHAARKDTYRLRC</sequence>
<comment type="caution">
    <text evidence="8">The sequence shown here is derived from an EMBL/GenBank/DDBJ whole genome shotgun (WGS) entry which is preliminary data.</text>
</comment>
<dbReference type="STRING" id="857290.HMPREF9156_01115"/>
<proteinExistence type="predicted"/>
<feature type="transmembrane region" description="Helical" evidence="6">
    <location>
        <begin position="32"/>
        <end position="52"/>
    </location>
</feature>
<feature type="transmembrane region" description="Helical" evidence="6">
    <location>
        <begin position="371"/>
        <end position="388"/>
    </location>
</feature>
<feature type="transmembrane region" description="Helical" evidence="6">
    <location>
        <begin position="394"/>
        <end position="413"/>
    </location>
</feature>
<dbReference type="AlphaFoldDB" id="J0D3V8"/>
<evidence type="ECO:0000259" key="7">
    <source>
        <dbReference type="Pfam" id="PF03772"/>
    </source>
</evidence>
<dbReference type="InterPro" id="IPR052159">
    <property type="entry name" value="Competence_DNA_uptake"/>
</dbReference>
<reference evidence="8 9" key="1">
    <citation type="submission" date="2012-01" db="EMBL/GenBank/DDBJ databases">
        <title>The Genome Sequence of Scardovia wiggsiae F0424.</title>
        <authorList>
            <consortium name="The Broad Institute Genome Sequencing Platform"/>
            <person name="Earl A."/>
            <person name="Ward D."/>
            <person name="Feldgarden M."/>
            <person name="Gevers D."/>
            <person name="Izard J."/>
            <person name="Ganesan A."/>
            <person name="Baranova O.V."/>
            <person name="Blanton J.M."/>
            <person name="Tanner A.C."/>
            <person name="Mathney J."/>
            <person name="Dewhirst F.E."/>
            <person name="Young S.K."/>
            <person name="Zeng Q."/>
            <person name="Gargeya S."/>
            <person name="Fitzgerald M."/>
            <person name="Haas B."/>
            <person name="Abouelleil A."/>
            <person name="Alvarado L."/>
            <person name="Arachchi H.M."/>
            <person name="Berlin A."/>
            <person name="Chapman S.B."/>
            <person name="Gearin G."/>
            <person name="Goldberg J."/>
            <person name="Griggs A."/>
            <person name="Gujja S."/>
            <person name="Hansen M."/>
            <person name="Heiman D."/>
            <person name="Howarth C."/>
            <person name="Larimer J."/>
            <person name="Lui A."/>
            <person name="MacDonald P.J.P."/>
            <person name="McCowen C."/>
            <person name="Montmayeur A."/>
            <person name="Murphy C."/>
            <person name="Neiman D."/>
            <person name="Pearson M."/>
            <person name="Priest M."/>
            <person name="Roberts A."/>
            <person name="Saif S."/>
            <person name="Shea T."/>
            <person name="Sisk P."/>
            <person name="Stolte C."/>
            <person name="Sykes S."/>
            <person name="Wortman J."/>
            <person name="Nusbaum C."/>
            <person name="Birren B."/>
        </authorList>
    </citation>
    <scope>NUCLEOTIDE SEQUENCE [LARGE SCALE GENOMIC DNA]</scope>
    <source>
        <strain evidence="8 9">F0424</strain>
    </source>
</reference>
<evidence type="ECO:0000313" key="8">
    <source>
        <dbReference type="EMBL" id="EJD64620.1"/>
    </source>
</evidence>
<keyword evidence="3 6" id="KW-0812">Transmembrane</keyword>
<dbReference type="HOGENOM" id="CLU_027482_0_0_11"/>
<dbReference type="Pfam" id="PF03772">
    <property type="entry name" value="Competence"/>
    <property type="match status" value="1"/>
</dbReference>
<evidence type="ECO:0000256" key="6">
    <source>
        <dbReference type="SAM" id="Phobius"/>
    </source>
</evidence>
<dbReference type="Proteomes" id="UP000006415">
    <property type="component" value="Unassembled WGS sequence"/>
</dbReference>
<dbReference type="InterPro" id="IPR004477">
    <property type="entry name" value="ComEC_N"/>
</dbReference>
<feature type="transmembrane region" description="Helical" evidence="6">
    <location>
        <begin position="420"/>
        <end position="440"/>
    </location>
</feature>
<feature type="transmembrane region" description="Helical" evidence="6">
    <location>
        <begin position="533"/>
        <end position="552"/>
    </location>
</feature>
<evidence type="ECO:0000313" key="9">
    <source>
        <dbReference type="Proteomes" id="UP000006415"/>
    </source>
</evidence>
<dbReference type="NCBIfam" id="TIGR00360">
    <property type="entry name" value="ComEC_N-term"/>
    <property type="match status" value="1"/>
</dbReference>
<keyword evidence="2" id="KW-1003">Cell membrane</keyword>
<evidence type="ECO:0000256" key="2">
    <source>
        <dbReference type="ARBA" id="ARBA00022475"/>
    </source>
</evidence>
<feature type="transmembrane region" description="Helical" evidence="6">
    <location>
        <begin position="64"/>
        <end position="86"/>
    </location>
</feature>
<evidence type="ECO:0000256" key="3">
    <source>
        <dbReference type="ARBA" id="ARBA00022692"/>
    </source>
</evidence>
<dbReference type="GO" id="GO:0005886">
    <property type="term" value="C:plasma membrane"/>
    <property type="evidence" value="ECO:0007669"/>
    <property type="project" value="UniProtKB-SubCell"/>
</dbReference>
<dbReference type="PANTHER" id="PTHR30619">
    <property type="entry name" value="DNA INTERNALIZATION/COMPETENCE PROTEIN COMEC/REC2"/>
    <property type="match status" value="1"/>
</dbReference>
<evidence type="ECO:0000256" key="5">
    <source>
        <dbReference type="ARBA" id="ARBA00023136"/>
    </source>
</evidence>
<evidence type="ECO:0000256" key="1">
    <source>
        <dbReference type="ARBA" id="ARBA00004651"/>
    </source>
</evidence>
<organism evidence="8 9">
    <name type="scientific">Scardovia wiggsiae F0424</name>
    <dbReference type="NCBI Taxonomy" id="857290"/>
    <lineage>
        <taxon>Bacteria</taxon>
        <taxon>Bacillati</taxon>
        <taxon>Actinomycetota</taxon>
        <taxon>Actinomycetes</taxon>
        <taxon>Bifidobacteriales</taxon>
        <taxon>Bifidobacteriaceae</taxon>
        <taxon>Scardovia</taxon>
    </lineage>
</organism>